<protein>
    <submittedName>
        <fullName evidence="4">ABC transporter ATP-binding protein</fullName>
    </submittedName>
</protein>
<dbReference type="InterPro" id="IPR003439">
    <property type="entry name" value="ABC_transporter-like_ATP-bd"/>
</dbReference>
<dbReference type="Gene3D" id="3.40.50.300">
    <property type="entry name" value="P-loop containing nucleotide triphosphate hydrolases"/>
    <property type="match status" value="1"/>
</dbReference>
<keyword evidence="2 4" id="KW-0067">ATP-binding</keyword>
<sequence length="227" mass="25653">MIDIKNLSLKYGGRKVLDDFNLNLDKGKIIGLVGENGTGKSSLMRVIAGLEKNYSGEVLIDGNKPGGKTNALISYQPDHLPFDDFMTVIDIGNIYERFYDDFDSESYYKMIDSFSIARNLKIKECSKGMKDKVQIAATLARKTEIYLLDEPMTGIDPKARFEMLNTIIENFNLESTLIISTHLISEIEKILDEVIIISNGKVLAHKAVDEIREEKGLSLEEYFREVL</sequence>
<feature type="domain" description="ABC transporter" evidence="3">
    <location>
        <begin position="2"/>
        <end position="224"/>
    </location>
</feature>
<dbReference type="PROSITE" id="PS50893">
    <property type="entry name" value="ABC_TRANSPORTER_2"/>
    <property type="match status" value="1"/>
</dbReference>
<evidence type="ECO:0000313" key="5">
    <source>
        <dbReference type="Proteomes" id="UP000029579"/>
    </source>
</evidence>
<gene>
    <name evidence="4" type="ORF">HMPREF1630_00440</name>
</gene>
<comment type="caution">
    <text evidence="4">The sequence shown here is derived from an EMBL/GenBank/DDBJ whole genome shotgun (WGS) entry which is preliminary data.</text>
</comment>
<dbReference type="eggNOG" id="COG1131">
    <property type="taxonomic scope" value="Bacteria"/>
</dbReference>
<dbReference type="SUPFAM" id="SSF52540">
    <property type="entry name" value="P-loop containing nucleoside triphosphate hydrolases"/>
    <property type="match status" value="1"/>
</dbReference>
<name>A0A095X7L4_9FIRM</name>
<evidence type="ECO:0000259" key="3">
    <source>
        <dbReference type="PROSITE" id="PS50893"/>
    </source>
</evidence>
<evidence type="ECO:0000313" key="4">
    <source>
        <dbReference type="EMBL" id="KGF05783.1"/>
    </source>
</evidence>
<dbReference type="Proteomes" id="UP000029579">
    <property type="component" value="Unassembled WGS sequence"/>
</dbReference>
<dbReference type="InterPro" id="IPR027417">
    <property type="entry name" value="P-loop_NTPase"/>
</dbReference>
<dbReference type="EMBL" id="JRMW01000011">
    <property type="protein sequence ID" value="KGF05783.1"/>
    <property type="molecule type" value="Genomic_DNA"/>
</dbReference>
<dbReference type="InterPro" id="IPR003593">
    <property type="entry name" value="AAA+_ATPase"/>
</dbReference>
<organism evidence="4 5">
    <name type="scientific">Anaerococcus lactolyticus S7-1-13</name>
    <dbReference type="NCBI Taxonomy" id="1284686"/>
    <lineage>
        <taxon>Bacteria</taxon>
        <taxon>Bacillati</taxon>
        <taxon>Bacillota</taxon>
        <taxon>Tissierellia</taxon>
        <taxon>Tissierellales</taxon>
        <taxon>Peptoniphilaceae</taxon>
        <taxon>Anaerococcus</taxon>
    </lineage>
</organism>
<accession>A0A095X7L4</accession>
<dbReference type="CDD" id="cd03230">
    <property type="entry name" value="ABC_DR_subfamily_A"/>
    <property type="match status" value="1"/>
</dbReference>
<dbReference type="GO" id="GO:0016887">
    <property type="term" value="F:ATP hydrolysis activity"/>
    <property type="evidence" value="ECO:0007669"/>
    <property type="project" value="InterPro"/>
</dbReference>
<keyword evidence="1" id="KW-0547">Nucleotide-binding</keyword>
<dbReference type="OrthoDB" id="9804819at2"/>
<dbReference type="PANTHER" id="PTHR43158:SF1">
    <property type="entry name" value="ABC TRANSPORTER, ATP-BINDING PROTEIN"/>
    <property type="match status" value="1"/>
</dbReference>
<proteinExistence type="predicted"/>
<dbReference type="GO" id="GO:0005524">
    <property type="term" value="F:ATP binding"/>
    <property type="evidence" value="ECO:0007669"/>
    <property type="project" value="UniProtKB-KW"/>
</dbReference>
<dbReference type="Pfam" id="PF00005">
    <property type="entry name" value="ABC_tran"/>
    <property type="match status" value="1"/>
</dbReference>
<reference evidence="4 5" key="1">
    <citation type="submission" date="2014-07" db="EMBL/GenBank/DDBJ databases">
        <authorList>
            <person name="McCorrison J."/>
            <person name="Sanka R."/>
            <person name="Torralba M."/>
            <person name="Gillis M."/>
            <person name="Haft D.H."/>
            <person name="Methe B."/>
            <person name="Sutton G."/>
            <person name="Nelson K.E."/>
        </authorList>
    </citation>
    <scope>NUCLEOTIDE SEQUENCE [LARGE SCALE GENOMIC DNA]</scope>
    <source>
        <strain evidence="4 5">S7-1-13</strain>
    </source>
</reference>
<dbReference type="RefSeq" id="WP_037325985.1">
    <property type="nucleotide sequence ID" value="NZ_JRMW01000011.1"/>
</dbReference>
<evidence type="ECO:0000256" key="1">
    <source>
        <dbReference type="ARBA" id="ARBA00022741"/>
    </source>
</evidence>
<dbReference type="PANTHER" id="PTHR43158">
    <property type="entry name" value="SKFA PEPTIDE EXPORT ATP-BINDING PROTEIN SKFE"/>
    <property type="match status" value="1"/>
</dbReference>
<dbReference type="AlphaFoldDB" id="A0A095X7L4"/>
<evidence type="ECO:0000256" key="2">
    <source>
        <dbReference type="ARBA" id="ARBA00022840"/>
    </source>
</evidence>
<dbReference type="SMART" id="SM00382">
    <property type="entry name" value="AAA"/>
    <property type="match status" value="1"/>
</dbReference>